<dbReference type="InterPro" id="IPR000713">
    <property type="entry name" value="Mur_ligase_N"/>
</dbReference>
<evidence type="ECO:0000313" key="18">
    <source>
        <dbReference type="Proteomes" id="UP000560000"/>
    </source>
</evidence>
<dbReference type="InterPro" id="IPR004101">
    <property type="entry name" value="Mur_ligase_C"/>
</dbReference>
<dbReference type="Pfam" id="PF02875">
    <property type="entry name" value="Mur_ligase_C"/>
    <property type="match status" value="1"/>
</dbReference>
<evidence type="ECO:0000259" key="14">
    <source>
        <dbReference type="Pfam" id="PF08245"/>
    </source>
</evidence>
<reference evidence="16 18" key="2">
    <citation type="submission" date="2020-08" db="EMBL/GenBank/DDBJ databases">
        <title>Genomic Encyclopedia of Type Strains, Phase IV (KMG-IV): sequencing the most valuable type-strain genomes for metagenomic binning, comparative biology and taxonomic classification.</title>
        <authorList>
            <person name="Goeker M."/>
        </authorList>
    </citation>
    <scope>NUCLEOTIDE SEQUENCE [LARGE SCALE GENOMIC DNA]</scope>
    <source>
        <strain evidence="16 18">DSM 107085</strain>
    </source>
</reference>
<dbReference type="HOGENOM" id="CLU_031507_4_0_6"/>
<evidence type="ECO:0000313" key="15">
    <source>
        <dbReference type="EMBL" id="KGI77060.1"/>
    </source>
</evidence>
<dbReference type="OrthoDB" id="9801978at2"/>
<feature type="domain" description="Mur ligase N-terminal catalytic" evidence="12">
    <location>
        <begin position="24"/>
        <end position="94"/>
    </location>
</feature>
<evidence type="ECO:0000313" key="16">
    <source>
        <dbReference type="EMBL" id="MBB6185410.1"/>
    </source>
</evidence>
<organism evidence="15 17">
    <name type="scientific">Oleiagrimonas soli</name>
    <dbReference type="NCBI Taxonomy" id="1543381"/>
    <lineage>
        <taxon>Bacteria</taxon>
        <taxon>Pseudomonadati</taxon>
        <taxon>Pseudomonadota</taxon>
        <taxon>Gammaproteobacteria</taxon>
        <taxon>Lysobacterales</taxon>
        <taxon>Rhodanobacteraceae</taxon>
        <taxon>Oleiagrimonas</taxon>
    </lineage>
</organism>
<evidence type="ECO:0000256" key="9">
    <source>
        <dbReference type="ARBA" id="ARBA00023316"/>
    </source>
</evidence>
<keyword evidence="3 10" id="KW-0132">Cell division</keyword>
<dbReference type="STRING" id="1543381.LF63_0112460"/>
<comment type="subcellular location">
    <subcellularLocation>
        <location evidence="10 11">Cytoplasm</location>
    </subcellularLocation>
</comment>
<evidence type="ECO:0000256" key="8">
    <source>
        <dbReference type="ARBA" id="ARBA00023306"/>
    </source>
</evidence>
<keyword evidence="4 10" id="KW-0547">Nucleotide-binding</keyword>
<feature type="domain" description="Mur ligase central" evidence="14">
    <location>
        <begin position="105"/>
        <end position="292"/>
    </location>
</feature>
<keyword evidence="2 10" id="KW-0436">Ligase</keyword>
<reference evidence="15 17" key="1">
    <citation type="submission" date="2014-09" db="EMBL/GenBank/DDBJ databases">
        <title>Xanthomonadaceae 3.5X direct submission.</title>
        <authorList>
            <person name="Fang T."/>
            <person name="Wang H."/>
        </authorList>
    </citation>
    <scope>NUCLEOTIDE SEQUENCE [LARGE SCALE GENOMIC DNA]</scope>
    <source>
        <strain evidence="15 17">3.5X</strain>
    </source>
</reference>
<dbReference type="GO" id="GO:0008360">
    <property type="term" value="P:regulation of cell shape"/>
    <property type="evidence" value="ECO:0007669"/>
    <property type="project" value="UniProtKB-KW"/>
</dbReference>
<keyword evidence="5 10" id="KW-0067">ATP-binding</keyword>
<proteinExistence type="inferred from homology"/>
<dbReference type="PANTHER" id="PTHR43024">
    <property type="entry name" value="UDP-N-ACETYLMURAMOYL-TRIPEPTIDE--D-ALANYL-D-ALANINE LIGASE"/>
    <property type="match status" value="1"/>
</dbReference>
<dbReference type="GO" id="GO:0071555">
    <property type="term" value="P:cell wall organization"/>
    <property type="evidence" value="ECO:0007669"/>
    <property type="project" value="UniProtKB-KW"/>
</dbReference>
<name>A0A099CVM6_9GAMM</name>
<dbReference type="SUPFAM" id="SSF53623">
    <property type="entry name" value="MurD-like peptide ligases, catalytic domain"/>
    <property type="match status" value="1"/>
</dbReference>
<evidence type="ECO:0000256" key="7">
    <source>
        <dbReference type="ARBA" id="ARBA00022984"/>
    </source>
</evidence>
<dbReference type="Gene3D" id="3.40.1190.10">
    <property type="entry name" value="Mur-like, catalytic domain"/>
    <property type="match status" value="1"/>
</dbReference>
<evidence type="ECO:0000256" key="2">
    <source>
        <dbReference type="ARBA" id="ARBA00022598"/>
    </source>
</evidence>
<dbReference type="GO" id="GO:0051301">
    <property type="term" value="P:cell division"/>
    <property type="evidence" value="ECO:0007669"/>
    <property type="project" value="UniProtKB-KW"/>
</dbReference>
<dbReference type="EC" id="6.3.2.10" evidence="10 11"/>
<dbReference type="HAMAP" id="MF_02019">
    <property type="entry name" value="MurF"/>
    <property type="match status" value="1"/>
</dbReference>
<dbReference type="GO" id="GO:0009252">
    <property type="term" value="P:peptidoglycan biosynthetic process"/>
    <property type="evidence" value="ECO:0007669"/>
    <property type="project" value="UniProtKB-UniRule"/>
</dbReference>
<evidence type="ECO:0000256" key="10">
    <source>
        <dbReference type="HAMAP-Rule" id="MF_02019"/>
    </source>
</evidence>
<evidence type="ECO:0000259" key="13">
    <source>
        <dbReference type="Pfam" id="PF02875"/>
    </source>
</evidence>
<evidence type="ECO:0000313" key="17">
    <source>
        <dbReference type="Proteomes" id="UP000029708"/>
    </source>
</evidence>
<dbReference type="GO" id="GO:0005737">
    <property type="term" value="C:cytoplasm"/>
    <property type="evidence" value="ECO:0007669"/>
    <property type="project" value="UniProtKB-SubCell"/>
</dbReference>
<evidence type="ECO:0000256" key="4">
    <source>
        <dbReference type="ARBA" id="ARBA00022741"/>
    </source>
</evidence>
<dbReference type="InterPro" id="IPR051046">
    <property type="entry name" value="MurCDEF_CellWall_CoF430Synth"/>
</dbReference>
<keyword evidence="1 10" id="KW-0963">Cytoplasm</keyword>
<dbReference type="InterPro" id="IPR036565">
    <property type="entry name" value="Mur-like_cat_sf"/>
</dbReference>
<keyword evidence="7 10" id="KW-0573">Peptidoglycan synthesis</keyword>
<dbReference type="GO" id="GO:0005524">
    <property type="term" value="F:ATP binding"/>
    <property type="evidence" value="ECO:0007669"/>
    <property type="project" value="UniProtKB-UniRule"/>
</dbReference>
<keyword evidence="9 10" id="KW-0961">Cell wall biogenesis/degradation</keyword>
<feature type="binding site" evidence="10">
    <location>
        <begin position="107"/>
        <end position="113"/>
    </location>
    <ligand>
        <name>ATP</name>
        <dbReference type="ChEBI" id="CHEBI:30616"/>
    </ligand>
</feature>
<evidence type="ECO:0000256" key="1">
    <source>
        <dbReference type="ARBA" id="ARBA00022490"/>
    </source>
</evidence>
<feature type="domain" description="Mur ligase C-terminal" evidence="13">
    <location>
        <begin position="314"/>
        <end position="433"/>
    </location>
</feature>
<dbReference type="PANTHER" id="PTHR43024:SF1">
    <property type="entry name" value="UDP-N-ACETYLMURAMOYL-TRIPEPTIDE--D-ALANYL-D-ALANINE LIGASE"/>
    <property type="match status" value="1"/>
</dbReference>
<evidence type="ECO:0000259" key="12">
    <source>
        <dbReference type="Pfam" id="PF01225"/>
    </source>
</evidence>
<keyword evidence="17" id="KW-1185">Reference proteome</keyword>
<protein>
    <recommendedName>
        <fullName evidence="10 11">UDP-N-acetylmuramoyl-tripeptide--D-alanyl-D-alanine ligase</fullName>
        <ecNumber evidence="10 11">6.3.2.10</ecNumber>
    </recommendedName>
    <alternativeName>
        <fullName evidence="10">D-alanyl-D-alanine-adding enzyme</fullName>
    </alternativeName>
</protein>
<dbReference type="SUPFAM" id="SSF53244">
    <property type="entry name" value="MurD-like peptide ligases, peptide-binding domain"/>
    <property type="match status" value="1"/>
</dbReference>
<gene>
    <name evidence="10" type="primary">murF</name>
    <name evidence="16" type="ORF">HNQ86_002755</name>
    <name evidence="15" type="ORF">LF63_0112460</name>
</gene>
<dbReference type="Proteomes" id="UP000029708">
    <property type="component" value="Unassembled WGS sequence"/>
</dbReference>
<accession>A0A099CVM6</accession>
<dbReference type="UniPathway" id="UPA00219"/>
<dbReference type="InterPro" id="IPR036615">
    <property type="entry name" value="Mur_ligase_C_dom_sf"/>
</dbReference>
<comment type="function">
    <text evidence="10 11">Involved in cell wall formation. Catalyzes the final step in the synthesis of UDP-N-acetylmuramoyl-pentapeptide, the precursor of murein.</text>
</comment>
<dbReference type="NCBIfam" id="TIGR01143">
    <property type="entry name" value="murF"/>
    <property type="match status" value="1"/>
</dbReference>
<keyword evidence="8 10" id="KW-0131">Cell cycle</keyword>
<dbReference type="Proteomes" id="UP000560000">
    <property type="component" value="Unassembled WGS sequence"/>
</dbReference>
<evidence type="ECO:0000256" key="3">
    <source>
        <dbReference type="ARBA" id="ARBA00022618"/>
    </source>
</evidence>
<keyword evidence="6 10" id="KW-0133">Cell shape</keyword>
<dbReference type="Gene3D" id="3.40.1390.10">
    <property type="entry name" value="MurE/MurF, N-terminal domain"/>
    <property type="match status" value="1"/>
</dbReference>
<dbReference type="GO" id="GO:0047480">
    <property type="term" value="F:UDP-N-acetylmuramoyl-tripeptide-D-alanyl-D-alanine ligase activity"/>
    <property type="evidence" value="ECO:0007669"/>
    <property type="project" value="UniProtKB-UniRule"/>
</dbReference>
<evidence type="ECO:0000256" key="11">
    <source>
        <dbReference type="RuleBase" id="RU004136"/>
    </source>
</evidence>
<comment type="catalytic activity">
    <reaction evidence="10 11">
        <text>D-alanyl-D-alanine + UDP-N-acetyl-alpha-D-muramoyl-L-alanyl-gamma-D-glutamyl-meso-2,6-diaminopimelate + ATP = UDP-N-acetyl-alpha-D-muramoyl-L-alanyl-gamma-D-glutamyl-meso-2,6-diaminopimeloyl-D-alanyl-D-alanine + ADP + phosphate + H(+)</text>
        <dbReference type="Rhea" id="RHEA:28374"/>
        <dbReference type="ChEBI" id="CHEBI:15378"/>
        <dbReference type="ChEBI" id="CHEBI:30616"/>
        <dbReference type="ChEBI" id="CHEBI:43474"/>
        <dbReference type="ChEBI" id="CHEBI:57822"/>
        <dbReference type="ChEBI" id="CHEBI:61386"/>
        <dbReference type="ChEBI" id="CHEBI:83905"/>
        <dbReference type="ChEBI" id="CHEBI:456216"/>
        <dbReference type="EC" id="6.3.2.10"/>
    </reaction>
</comment>
<dbReference type="RefSeq" id="WP_043102265.1">
    <property type="nucleotide sequence ID" value="NZ_JACHET010000001.1"/>
</dbReference>
<dbReference type="Pfam" id="PF08245">
    <property type="entry name" value="Mur_ligase_M"/>
    <property type="match status" value="1"/>
</dbReference>
<dbReference type="InterPro" id="IPR035911">
    <property type="entry name" value="MurE/MurF_N"/>
</dbReference>
<dbReference type="Pfam" id="PF01225">
    <property type="entry name" value="Mur_ligase"/>
    <property type="match status" value="1"/>
</dbReference>
<comment type="caution">
    <text evidence="15">The sequence shown here is derived from an EMBL/GenBank/DDBJ whole genome shotgun (WGS) entry which is preliminary data.</text>
</comment>
<evidence type="ECO:0000256" key="6">
    <source>
        <dbReference type="ARBA" id="ARBA00022960"/>
    </source>
</evidence>
<evidence type="ECO:0000256" key="5">
    <source>
        <dbReference type="ARBA" id="ARBA00022840"/>
    </source>
</evidence>
<dbReference type="InterPro" id="IPR013221">
    <property type="entry name" value="Mur_ligase_cen"/>
</dbReference>
<sequence>MLKVHLQQIAAWTQGRVHGDDVLIRGVTTDSRKVLLGQLFVALVGERHDGHEHVAMAMEKGASAALVSRVQDAAVPQVVVSDTLKALGDMAAARREASSARVVGITGSNGKTTVKTLTAAILARHGRTHVNAGNFNNEIGMPLTLLAMPDDAEYAVLEMGAGKPGDIDYLAAIARPDIGLVNNIATAHLERMGSVENIAETKGAMYRALPDDGVGIVNADDAFADYFAGLLGTRRMLRFGLDREADVGAEILDMNPGGSRFVLSTPQGDAEIALPLPGRHNVANALAASAIACALDVPLEHISHGLHHAGSVPGRLRSRAMPGGWKLIDDSYNANPASTRAGIDTLGLAEGEAWLVLGDMAELGPEGRELHARIGAYAREHGVTRLLGVGLLTRAACEAFGSGGEHFSEQSELIEVLRRELRAGVTCLIKGSRSAGMDRVVAALEADEQQGGTHAS</sequence>
<dbReference type="InterPro" id="IPR005863">
    <property type="entry name" value="UDP-N-AcMur_synth"/>
</dbReference>
<comment type="pathway">
    <text evidence="10 11">Cell wall biogenesis; peptidoglycan biosynthesis.</text>
</comment>
<dbReference type="Gene3D" id="3.90.190.20">
    <property type="entry name" value="Mur ligase, C-terminal domain"/>
    <property type="match status" value="1"/>
</dbReference>
<dbReference type="SUPFAM" id="SSF63418">
    <property type="entry name" value="MurE/MurF N-terminal domain"/>
    <property type="match status" value="1"/>
</dbReference>
<dbReference type="EMBL" id="JACHET010000001">
    <property type="protein sequence ID" value="MBB6185410.1"/>
    <property type="molecule type" value="Genomic_DNA"/>
</dbReference>
<comment type="similarity">
    <text evidence="10">Belongs to the MurCDEF family. MurF subfamily.</text>
</comment>
<dbReference type="EMBL" id="JROI01000014">
    <property type="protein sequence ID" value="KGI77060.1"/>
    <property type="molecule type" value="Genomic_DNA"/>
</dbReference>
<dbReference type="AlphaFoldDB" id="A0A099CVM6"/>